<comment type="similarity">
    <text evidence="2">Belongs to the DoxX family.</text>
</comment>
<dbReference type="PANTHER" id="PTHR33452">
    <property type="entry name" value="OXIDOREDUCTASE CATD-RELATED"/>
    <property type="match status" value="1"/>
</dbReference>
<evidence type="ECO:0000256" key="2">
    <source>
        <dbReference type="ARBA" id="ARBA00006679"/>
    </source>
</evidence>
<keyword evidence="5 7" id="KW-1133">Transmembrane helix</keyword>
<accession>A0ABV3JRP3</accession>
<proteinExistence type="inferred from homology"/>
<keyword evidence="6 7" id="KW-0472">Membrane</keyword>
<dbReference type="RefSeq" id="WP_364026938.1">
    <property type="nucleotide sequence ID" value="NZ_JBFATD010000034.1"/>
</dbReference>
<evidence type="ECO:0000256" key="6">
    <source>
        <dbReference type="ARBA" id="ARBA00023136"/>
    </source>
</evidence>
<name>A0ABV3JRP3_9ACTN</name>
<comment type="caution">
    <text evidence="8">The sequence shown here is derived from an EMBL/GenBank/DDBJ whole genome shotgun (WGS) entry which is preliminary data.</text>
</comment>
<evidence type="ECO:0000256" key="1">
    <source>
        <dbReference type="ARBA" id="ARBA00004651"/>
    </source>
</evidence>
<dbReference type="PANTHER" id="PTHR33452:SF1">
    <property type="entry name" value="INNER MEMBRANE PROTEIN YPHA-RELATED"/>
    <property type="match status" value="1"/>
</dbReference>
<protein>
    <submittedName>
        <fullName evidence="8">DoxX family membrane protein</fullName>
    </submittedName>
</protein>
<evidence type="ECO:0000313" key="9">
    <source>
        <dbReference type="Proteomes" id="UP001552527"/>
    </source>
</evidence>
<evidence type="ECO:0000256" key="7">
    <source>
        <dbReference type="SAM" id="Phobius"/>
    </source>
</evidence>
<gene>
    <name evidence="8" type="ORF">AB0K95_30515</name>
</gene>
<sequence>MLLLRITLGVIMFAHGTQKLFGWFGGGGIDGTAAFFEQSGYPAARPVAVVAALCEAGGGLTLTLGLLTSLAGAAVLGTMINAIGVKWGGGFFASNGGFEFELLLVGAAGALCLLGAGAISVDRTIPSLRQHKLSYGVGAALLGVITGAILLLIRS</sequence>
<feature type="transmembrane region" description="Helical" evidence="7">
    <location>
        <begin position="103"/>
        <end position="121"/>
    </location>
</feature>
<comment type="subcellular location">
    <subcellularLocation>
        <location evidence="1">Cell membrane</location>
        <topology evidence="1">Multi-pass membrane protein</topology>
    </subcellularLocation>
</comment>
<dbReference type="InterPro" id="IPR032808">
    <property type="entry name" value="DoxX"/>
</dbReference>
<feature type="transmembrane region" description="Helical" evidence="7">
    <location>
        <begin position="62"/>
        <end position="83"/>
    </location>
</feature>
<keyword evidence="9" id="KW-1185">Reference proteome</keyword>
<organism evidence="8 9">
    <name type="scientific">Streptomyces werraensis</name>
    <dbReference type="NCBI Taxonomy" id="68284"/>
    <lineage>
        <taxon>Bacteria</taxon>
        <taxon>Bacillati</taxon>
        <taxon>Actinomycetota</taxon>
        <taxon>Actinomycetes</taxon>
        <taxon>Kitasatosporales</taxon>
        <taxon>Streptomycetaceae</taxon>
        <taxon>Streptomyces</taxon>
    </lineage>
</organism>
<evidence type="ECO:0000313" key="8">
    <source>
        <dbReference type="EMBL" id="MEV5249569.1"/>
    </source>
</evidence>
<evidence type="ECO:0000256" key="4">
    <source>
        <dbReference type="ARBA" id="ARBA00022692"/>
    </source>
</evidence>
<evidence type="ECO:0000256" key="3">
    <source>
        <dbReference type="ARBA" id="ARBA00022475"/>
    </source>
</evidence>
<reference evidence="8 9" key="1">
    <citation type="submission" date="2024-06" db="EMBL/GenBank/DDBJ databases">
        <title>The Natural Products Discovery Center: Release of the First 8490 Sequenced Strains for Exploring Actinobacteria Biosynthetic Diversity.</title>
        <authorList>
            <person name="Kalkreuter E."/>
            <person name="Kautsar S.A."/>
            <person name="Yang D."/>
            <person name="Bader C.D."/>
            <person name="Teijaro C.N."/>
            <person name="Fluegel L."/>
            <person name="Davis C.M."/>
            <person name="Simpson J.R."/>
            <person name="Lauterbach L."/>
            <person name="Steele A.D."/>
            <person name="Gui C."/>
            <person name="Meng S."/>
            <person name="Li G."/>
            <person name="Viehrig K."/>
            <person name="Ye F."/>
            <person name="Su P."/>
            <person name="Kiefer A.F."/>
            <person name="Nichols A."/>
            <person name="Cepeda A.J."/>
            <person name="Yan W."/>
            <person name="Fan B."/>
            <person name="Jiang Y."/>
            <person name="Adhikari A."/>
            <person name="Zheng C.-J."/>
            <person name="Schuster L."/>
            <person name="Cowan T.M."/>
            <person name="Smanski M.J."/>
            <person name="Chevrette M.G."/>
            <person name="De Carvalho L.P.S."/>
            <person name="Shen B."/>
        </authorList>
    </citation>
    <scope>NUCLEOTIDE SEQUENCE [LARGE SCALE GENOMIC DNA]</scope>
    <source>
        <strain evidence="8 9">NPDC052768</strain>
    </source>
</reference>
<dbReference type="Proteomes" id="UP001552527">
    <property type="component" value="Unassembled WGS sequence"/>
</dbReference>
<dbReference type="EMBL" id="JBFATE010000017">
    <property type="protein sequence ID" value="MEV5249569.1"/>
    <property type="molecule type" value="Genomic_DNA"/>
</dbReference>
<dbReference type="InterPro" id="IPR051907">
    <property type="entry name" value="DoxX-like_oxidoreductase"/>
</dbReference>
<dbReference type="Pfam" id="PF07681">
    <property type="entry name" value="DoxX"/>
    <property type="match status" value="1"/>
</dbReference>
<keyword evidence="4 7" id="KW-0812">Transmembrane</keyword>
<keyword evidence="3" id="KW-1003">Cell membrane</keyword>
<evidence type="ECO:0000256" key="5">
    <source>
        <dbReference type="ARBA" id="ARBA00022989"/>
    </source>
</evidence>
<feature type="transmembrane region" description="Helical" evidence="7">
    <location>
        <begin position="133"/>
        <end position="153"/>
    </location>
</feature>